<organism evidence="2 3">
    <name type="scientific">Polarella glacialis</name>
    <name type="common">Dinoflagellate</name>
    <dbReference type="NCBI Taxonomy" id="89957"/>
    <lineage>
        <taxon>Eukaryota</taxon>
        <taxon>Sar</taxon>
        <taxon>Alveolata</taxon>
        <taxon>Dinophyceae</taxon>
        <taxon>Suessiales</taxon>
        <taxon>Suessiaceae</taxon>
        <taxon>Polarella</taxon>
    </lineage>
</organism>
<keyword evidence="1" id="KW-1133">Transmembrane helix</keyword>
<proteinExistence type="predicted"/>
<evidence type="ECO:0000256" key="1">
    <source>
        <dbReference type="SAM" id="Phobius"/>
    </source>
</evidence>
<keyword evidence="1" id="KW-0812">Transmembrane</keyword>
<reference evidence="2" key="1">
    <citation type="submission" date="2021-02" db="EMBL/GenBank/DDBJ databases">
        <authorList>
            <person name="Dougan E. K."/>
            <person name="Rhodes N."/>
            <person name="Thang M."/>
            <person name="Chan C."/>
        </authorList>
    </citation>
    <scope>NUCLEOTIDE SEQUENCE</scope>
</reference>
<feature type="transmembrane region" description="Helical" evidence="1">
    <location>
        <begin position="56"/>
        <end position="81"/>
    </location>
</feature>
<accession>A0A813LVZ8</accession>
<dbReference type="AlphaFoldDB" id="A0A813LVZ8"/>
<dbReference type="Proteomes" id="UP000626109">
    <property type="component" value="Unassembled WGS sequence"/>
</dbReference>
<evidence type="ECO:0000313" key="2">
    <source>
        <dbReference type="EMBL" id="CAE8739382.1"/>
    </source>
</evidence>
<gene>
    <name evidence="2" type="ORF">PGLA2088_LOCUS49583</name>
</gene>
<sequence length="110" mass="12986">MASKRPFVFRRNSSRSTPTPFRDLASSFATRREIFRSFLSLQQGWAQQLLKHVQTLFVLLVLLLLLLLLLLLWLLLLWLWLLLKHVQTLFLLTQVTSNHSLKHVQTLFFA</sequence>
<keyword evidence="1" id="KW-0472">Membrane</keyword>
<protein>
    <submittedName>
        <fullName evidence="2">Uncharacterized protein</fullName>
    </submittedName>
</protein>
<dbReference type="EMBL" id="CAJNNW010037100">
    <property type="protein sequence ID" value="CAE8739382.1"/>
    <property type="molecule type" value="Genomic_DNA"/>
</dbReference>
<comment type="caution">
    <text evidence="2">The sequence shown here is derived from an EMBL/GenBank/DDBJ whole genome shotgun (WGS) entry which is preliminary data.</text>
</comment>
<evidence type="ECO:0000313" key="3">
    <source>
        <dbReference type="Proteomes" id="UP000626109"/>
    </source>
</evidence>
<name>A0A813LVZ8_POLGL</name>